<dbReference type="Pfam" id="PF03184">
    <property type="entry name" value="DDE_1"/>
    <property type="match status" value="1"/>
</dbReference>
<dbReference type="InterPro" id="IPR004875">
    <property type="entry name" value="DDE_SF_endonuclease_dom"/>
</dbReference>
<reference evidence="4 5" key="1">
    <citation type="submission" date="2019-07" db="EMBL/GenBank/DDBJ databases">
        <title>Genomics analysis of Aphanomyces spp. identifies a new class of oomycete effector associated with host adaptation.</title>
        <authorList>
            <person name="Gaulin E."/>
        </authorList>
    </citation>
    <scope>NUCLEOTIDE SEQUENCE [LARGE SCALE GENOMIC DNA]</scope>
    <source>
        <strain evidence="4 5">ATCC 201684</strain>
    </source>
</reference>
<dbReference type="GO" id="GO:0003677">
    <property type="term" value="F:DNA binding"/>
    <property type="evidence" value="ECO:0007669"/>
    <property type="project" value="UniProtKB-KW"/>
</dbReference>
<protein>
    <recommendedName>
        <fullName evidence="3">HTH CENPB-type domain-containing protein</fullName>
    </recommendedName>
</protein>
<sequence length="566" mass="64670">MLRSKRGVPANNDGHVPAKKMSLDDKTRMEILRIMEEDPKATFVSLASKFGVSDRTISNVKNDADKIRASYDLGNPKTRDSRKRTVSNIKESFEREMYQWISELRSRKVELPPSLITQRARAKAFEHGFHTFKASTGWFYRFMGRYGLTCSYLHGEGGEIDKNDPTLVQALNSLRHKISSYDLDFVYNMDETGLLYRVLPHYSVLCPSEGNDARGKKPSKDRVSLLVCTHATGTHKIPLLMVGKVKQPACFKGYAPRIPYTHQRRAWCDQRVFQHWFHKAFIPSVRARTSQRVLLILDNAPGHCQSIDHPSVEIAFMPPNITARDQPMDQGVIAALKKRYKFKLYEELLRFQDKTNIERESLTNLALSMKRGTAGVEYGRPPQLRDAIEILHGPPTPENHQSDVNLDVQDHPIQLESNEELVMEMATMAGGLPLDAGQISRDLEAWLNIDSSSSTILRDVYVEEIDAMFREMSCGSDSNDDQPELEPREKDSEPWCGVDALLETMWQTEILLEHQAVEQYLATDKRRQIYVSIASYRREIEATKQQGGRPSFVITFKEIELIQCMS</sequence>
<evidence type="ECO:0000259" key="3">
    <source>
        <dbReference type="PROSITE" id="PS51253"/>
    </source>
</evidence>
<dbReference type="InterPro" id="IPR009057">
    <property type="entry name" value="Homeodomain-like_sf"/>
</dbReference>
<dbReference type="PANTHER" id="PTHR19303">
    <property type="entry name" value="TRANSPOSON"/>
    <property type="match status" value="1"/>
</dbReference>
<dbReference type="GO" id="GO:0005634">
    <property type="term" value="C:nucleus"/>
    <property type="evidence" value="ECO:0007669"/>
    <property type="project" value="TreeGrafter"/>
</dbReference>
<evidence type="ECO:0000313" key="5">
    <source>
        <dbReference type="Proteomes" id="UP000481153"/>
    </source>
</evidence>
<accession>A0A6G0X966</accession>
<comment type="caution">
    <text evidence="4">The sequence shown here is derived from an EMBL/GenBank/DDBJ whole genome shotgun (WGS) entry which is preliminary data.</text>
</comment>
<evidence type="ECO:0000256" key="1">
    <source>
        <dbReference type="ARBA" id="ARBA00023125"/>
    </source>
</evidence>
<keyword evidence="5" id="KW-1185">Reference proteome</keyword>
<evidence type="ECO:0000256" key="2">
    <source>
        <dbReference type="SAM" id="MobiDB-lite"/>
    </source>
</evidence>
<dbReference type="PANTHER" id="PTHR19303:SF57">
    <property type="entry name" value="HTH CENPB-TYPE DOMAIN-CONTAINING PROTEIN"/>
    <property type="match status" value="1"/>
</dbReference>
<dbReference type="InterPro" id="IPR050863">
    <property type="entry name" value="CenT-Element_Derived"/>
</dbReference>
<organism evidence="4 5">
    <name type="scientific">Aphanomyces euteiches</name>
    <dbReference type="NCBI Taxonomy" id="100861"/>
    <lineage>
        <taxon>Eukaryota</taxon>
        <taxon>Sar</taxon>
        <taxon>Stramenopiles</taxon>
        <taxon>Oomycota</taxon>
        <taxon>Saprolegniomycetes</taxon>
        <taxon>Saprolegniales</taxon>
        <taxon>Verrucalvaceae</taxon>
        <taxon>Aphanomyces</taxon>
    </lineage>
</organism>
<dbReference type="Proteomes" id="UP000481153">
    <property type="component" value="Unassembled WGS sequence"/>
</dbReference>
<gene>
    <name evidence="4" type="ORF">Ae201684_007084</name>
</gene>
<dbReference type="EMBL" id="VJMJ01000088">
    <property type="protein sequence ID" value="KAF0736634.1"/>
    <property type="molecule type" value="Genomic_DNA"/>
</dbReference>
<feature type="domain" description="HTH CENPB-type" evidence="3">
    <location>
        <begin position="81"/>
        <end position="152"/>
    </location>
</feature>
<dbReference type="PROSITE" id="PS51253">
    <property type="entry name" value="HTH_CENPB"/>
    <property type="match status" value="1"/>
</dbReference>
<evidence type="ECO:0000313" key="4">
    <source>
        <dbReference type="EMBL" id="KAF0736634.1"/>
    </source>
</evidence>
<dbReference type="AlphaFoldDB" id="A0A6G0X966"/>
<dbReference type="Gene3D" id="1.10.10.60">
    <property type="entry name" value="Homeodomain-like"/>
    <property type="match status" value="2"/>
</dbReference>
<proteinExistence type="predicted"/>
<feature type="region of interest" description="Disordered" evidence="2">
    <location>
        <begin position="473"/>
        <end position="493"/>
    </location>
</feature>
<dbReference type="VEuPathDB" id="FungiDB:AeMF1_017688"/>
<dbReference type="Pfam" id="PF03221">
    <property type="entry name" value="HTH_Tnp_Tc5"/>
    <property type="match status" value="1"/>
</dbReference>
<name>A0A6G0X966_9STRA</name>
<dbReference type="SUPFAM" id="SSF46689">
    <property type="entry name" value="Homeodomain-like"/>
    <property type="match status" value="1"/>
</dbReference>
<keyword evidence="1" id="KW-0238">DNA-binding</keyword>
<dbReference type="InterPro" id="IPR006600">
    <property type="entry name" value="HTH_CenpB_DNA-bd_dom"/>
</dbReference>